<dbReference type="GO" id="GO:0008233">
    <property type="term" value="F:peptidase activity"/>
    <property type="evidence" value="ECO:0007669"/>
    <property type="project" value="UniProtKB-KW"/>
</dbReference>
<evidence type="ECO:0000259" key="5">
    <source>
        <dbReference type="Pfam" id="PF04389"/>
    </source>
</evidence>
<protein>
    <recommendedName>
        <fullName evidence="3">Peptide hydrolase</fullName>
        <ecNumber evidence="3">3.4.-.-</ecNumber>
    </recommendedName>
</protein>
<evidence type="ECO:0000313" key="7">
    <source>
        <dbReference type="Proteomes" id="UP000703661"/>
    </source>
</evidence>
<dbReference type="EC" id="3.4.-.-" evidence="3"/>
<feature type="compositionally biased region" description="Basic and acidic residues" evidence="4">
    <location>
        <begin position="308"/>
        <end position="317"/>
    </location>
</feature>
<feature type="non-terminal residue" evidence="6">
    <location>
        <position position="340"/>
    </location>
</feature>
<keyword evidence="2" id="KW-0012">Acyltransferase</keyword>
<accession>A0A9P6SWW5</accession>
<keyword evidence="3" id="KW-0479">Metal-binding</keyword>
<dbReference type="Gene3D" id="3.40.630.10">
    <property type="entry name" value="Zn peptidases"/>
    <property type="match status" value="1"/>
</dbReference>
<dbReference type="PANTHER" id="PTHR12283:SF6">
    <property type="entry name" value="GLUTAMINYL-PEPTIDE CYCLOTRANSFERASE-RELATED"/>
    <property type="match status" value="1"/>
</dbReference>
<dbReference type="PANTHER" id="PTHR12283">
    <property type="entry name" value="GLUTAMINYL-PEPTIDE CYCLOTRANSFERASE"/>
    <property type="match status" value="1"/>
</dbReference>
<dbReference type="SUPFAM" id="SSF53187">
    <property type="entry name" value="Zn-dependent exopeptidases"/>
    <property type="match status" value="1"/>
</dbReference>
<keyword evidence="3" id="KW-0645">Protease</keyword>
<dbReference type="Proteomes" id="UP000703661">
    <property type="component" value="Unassembled WGS sequence"/>
</dbReference>
<keyword evidence="3" id="KW-0862">Zinc</keyword>
<name>A0A9P6SWW5_9FUNG</name>
<comment type="similarity">
    <text evidence="3">Belongs to the peptidase M28 family.</text>
</comment>
<evidence type="ECO:0000256" key="1">
    <source>
        <dbReference type="ARBA" id="ARBA00022679"/>
    </source>
</evidence>
<keyword evidence="1" id="KW-0808">Transferase</keyword>
<keyword evidence="7" id="KW-1185">Reference proteome</keyword>
<dbReference type="GO" id="GO:0006508">
    <property type="term" value="P:proteolysis"/>
    <property type="evidence" value="ECO:0007669"/>
    <property type="project" value="UniProtKB-KW"/>
</dbReference>
<evidence type="ECO:0000256" key="2">
    <source>
        <dbReference type="ARBA" id="ARBA00023315"/>
    </source>
</evidence>
<feature type="domain" description="Peptidase M28" evidence="5">
    <location>
        <begin position="119"/>
        <end position="319"/>
    </location>
</feature>
<feature type="compositionally biased region" description="Acidic residues" evidence="4">
    <location>
        <begin position="318"/>
        <end position="330"/>
    </location>
</feature>
<dbReference type="AlphaFoldDB" id="A0A9P6SWW5"/>
<dbReference type="Pfam" id="PF04389">
    <property type="entry name" value="Peptidase_M28"/>
    <property type="match status" value="1"/>
</dbReference>
<evidence type="ECO:0000256" key="4">
    <source>
        <dbReference type="SAM" id="MobiDB-lite"/>
    </source>
</evidence>
<keyword evidence="3" id="KW-0378">Hydrolase</keyword>
<reference evidence="6" key="1">
    <citation type="journal article" date="2020" name="Fungal Divers.">
        <title>Resolving the Mortierellaceae phylogeny through synthesis of multi-gene phylogenetics and phylogenomics.</title>
        <authorList>
            <person name="Vandepol N."/>
            <person name="Liber J."/>
            <person name="Desiro A."/>
            <person name="Na H."/>
            <person name="Kennedy M."/>
            <person name="Barry K."/>
            <person name="Grigoriev I.V."/>
            <person name="Miller A.N."/>
            <person name="O'Donnell K."/>
            <person name="Stajich J.E."/>
            <person name="Bonito G."/>
        </authorList>
    </citation>
    <scope>NUCLEOTIDE SEQUENCE</scope>
    <source>
        <strain evidence="6">NRRL 2769</strain>
    </source>
</reference>
<sequence length="340" mass="37835">MITSWEPSNLDRFDPHTGSLLSPFMIPRVSGTANNTRIQEFILDYFSKLNATSLAGEVVDNHDQPIGKRNTVRNKKDRERIESANRLYRRAPGKKGTGWHVEIDRFDDTTPYGTKTFTNLIFTKNPNAENRLVFAAHFDSKYFPPNVNPANQKPIPGKNNGGDDTLPFVAATDSAVPCAILLDLAASLDRALDQDGRTDLDTTLQLVFFDGEEAFGDWTHTDSLYGSRHLADLWAKRTVHRSRTATGRSGGSTANNLEGIELFVLLDLLGAEGPQVPSYFGATHWAHRHAMSIEQRLWDARLHGTQALEKRKEGGDDHEADEDDMDDLGSDEPLKGFLTA</sequence>
<dbReference type="InterPro" id="IPR007484">
    <property type="entry name" value="Peptidase_M28"/>
</dbReference>
<dbReference type="GO" id="GO:0016603">
    <property type="term" value="F:glutaminyl-peptide cyclotransferase activity"/>
    <property type="evidence" value="ECO:0007669"/>
    <property type="project" value="TreeGrafter"/>
</dbReference>
<organism evidence="6 7">
    <name type="scientific">Entomortierella chlamydospora</name>
    <dbReference type="NCBI Taxonomy" id="101097"/>
    <lineage>
        <taxon>Eukaryota</taxon>
        <taxon>Fungi</taxon>
        <taxon>Fungi incertae sedis</taxon>
        <taxon>Mucoromycota</taxon>
        <taxon>Mortierellomycotina</taxon>
        <taxon>Mortierellomycetes</taxon>
        <taxon>Mortierellales</taxon>
        <taxon>Mortierellaceae</taxon>
        <taxon>Entomortierella</taxon>
    </lineage>
</organism>
<evidence type="ECO:0000256" key="3">
    <source>
        <dbReference type="RuleBase" id="RU361240"/>
    </source>
</evidence>
<dbReference type="GO" id="GO:0008270">
    <property type="term" value="F:zinc ion binding"/>
    <property type="evidence" value="ECO:0007669"/>
    <property type="project" value="TreeGrafter"/>
</dbReference>
<dbReference type="InterPro" id="IPR040234">
    <property type="entry name" value="QC/QCL"/>
</dbReference>
<comment type="caution">
    <text evidence="6">The sequence shown here is derived from an EMBL/GenBank/DDBJ whole genome shotgun (WGS) entry which is preliminary data.</text>
</comment>
<proteinExistence type="inferred from homology"/>
<feature type="region of interest" description="Disordered" evidence="4">
    <location>
        <begin position="308"/>
        <end position="340"/>
    </location>
</feature>
<gene>
    <name evidence="6" type="ORF">BGZ80_003016</name>
</gene>
<evidence type="ECO:0000313" key="6">
    <source>
        <dbReference type="EMBL" id="KAG0008824.1"/>
    </source>
</evidence>
<dbReference type="EMBL" id="JAAAID010001775">
    <property type="protein sequence ID" value="KAG0008824.1"/>
    <property type="molecule type" value="Genomic_DNA"/>
</dbReference>